<feature type="compositionally biased region" description="Polar residues" evidence="1">
    <location>
        <begin position="63"/>
        <end position="74"/>
    </location>
</feature>
<dbReference type="STRING" id="177199.A0A420XZY5"/>
<dbReference type="EMBL" id="QVQW01000079">
    <property type="protein sequence ID" value="RKU41244.1"/>
    <property type="molecule type" value="Genomic_DNA"/>
</dbReference>
<sequence length="756" mass="84191">MQCHTHRERTMSSVLAWTSHSANAEASLEEEAADVDEPPDHCATIRRNATQFRRAPLRRGSEQQESLLTKALQSHSEDDHSEYNSSFRNRRRSMASNVSVASTAEYTCDTGITTPARTSTPSPRIKDIGLGPFTSGHTSVAAKPSDAPVPASDESDVVQALAKKRCISFACAAKPKTDVKTDMPPPPKPTNEAPNTAQQIQPKRPSIRFACPAPPSSTKVTPPQHIEFTSEVKPSTSQKSSSPATVVDTRSPSASRRLRPAVPRRTSRSPAAVRAAPSKNWLTANARDLESESSRFNAFASDELQEDDWVRREELFSKKKLTIDACLEKEYAIRKLAREAEEEAELEDEMEEEDEANSEEDDEEEDMSGDDDEDDEDHEEDDDDEAEIDEKLDAGELDEERLSRDSLEEGGSDGYNTDNEVGFAESEDEDDDLVLWTTVGMDRLFLSGVTPVRRRSSVASEILSDSSVYAGNKPRRSKKAVRPPPPDLPDSTDFVCGTLDEDRPLEEEYMTRLTARRQEKLRFIPQDIDPSFPTSEPEDEVEDLIEKGHDGSDDNLWIHGDMEDIHNDRGRKDRRHGRKKDNVSPRRYHSPPPKPKRHHSPPPKLRGASPRRLFGQSPRRSKSPAPPQMSESPPASPIVAGQAIGFKPLASRPGLVFTKSLPRPAAMMGQMKTRRGRSGTITNETHQRGAIDIVKGLEEKRQRRKEKFYQKYCTRARKNPPQGKRPAPGQGAQRMREVGLTMAGKLVGPGNYVLSV</sequence>
<feature type="region of interest" description="Disordered" evidence="1">
    <location>
        <begin position="712"/>
        <end position="734"/>
    </location>
</feature>
<feature type="region of interest" description="Disordered" evidence="1">
    <location>
        <begin position="55"/>
        <end position="89"/>
    </location>
</feature>
<dbReference type="OrthoDB" id="2011769at2759"/>
<feature type="compositionally biased region" description="Polar residues" evidence="1">
    <location>
        <begin position="457"/>
        <end position="469"/>
    </location>
</feature>
<gene>
    <name evidence="2" type="ORF">DL546_002572</name>
</gene>
<keyword evidence="3" id="KW-1185">Reference proteome</keyword>
<evidence type="ECO:0000256" key="1">
    <source>
        <dbReference type="SAM" id="MobiDB-lite"/>
    </source>
</evidence>
<comment type="caution">
    <text evidence="2">The sequence shown here is derived from an EMBL/GenBank/DDBJ whole genome shotgun (WGS) entry which is preliminary data.</text>
</comment>
<feature type="region of interest" description="Disordered" evidence="1">
    <location>
        <begin position="454"/>
        <end position="496"/>
    </location>
</feature>
<feature type="region of interest" description="Disordered" evidence="1">
    <location>
        <begin position="661"/>
        <end position="687"/>
    </location>
</feature>
<protein>
    <submittedName>
        <fullName evidence="2">Uncharacterized protein</fullName>
    </submittedName>
</protein>
<accession>A0A420XZY5</accession>
<feature type="region of interest" description="Disordered" evidence="1">
    <location>
        <begin position="131"/>
        <end position="152"/>
    </location>
</feature>
<feature type="compositionally biased region" description="Basic residues" evidence="1">
    <location>
        <begin position="586"/>
        <end position="601"/>
    </location>
</feature>
<dbReference type="AlphaFoldDB" id="A0A420XZY5"/>
<feature type="region of interest" description="Disordered" evidence="1">
    <location>
        <begin position="177"/>
        <end position="283"/>
    </location>
</feature>
<evidence type="ECO:0000313" key="2">
    <source>
        <dbReference type="EMBL" id="RKU41244.1"/>
    </source>
</evidence>
<reference evidence="2 3" key="1">
    <citation type="submission" date="2018-08" db="EMBL/GenBank/DDBJ databases">
        <title>Draft genome of the lignicolous fungus Coniochaeta pulveracea.</title>
        <authorList>
            <person name="Borstlap C.J."/>
            <person name="De Witt R.N."/>
            <person name="Botha A."/>
            <person name="Volschenk H."/>
        </authorList>
    </citation>
    <scope>NUCLEOTIDE SEQUENCE [LARGE SCALE GENOMIC DNA]</scope>
    <source>
        <strain evidence="2 3">CAB683</strain>
    </source>
</reference>
<feature type="compositionally biased region" description="Polar residues" evidence="1">
    <location>
        <begin position="232"/>
        <end position="244"/>
    </location>
</feature>
<feature type="region of interest" description="Disordered" evidence="1">
    <location>
        <begin position="521"/>
        <end position="639"/>
    </location>
</feature>
<feature type="region of interest" description="Disordered" evidence="1">
    <location>
        <begin position="339"/>
        <end position="430"/>
    </location>
</feature>
<dbReference type="Proteomes" id="UP000275385">
    <property type="component" value="Unassembled WGS sequence"/>
</dbReference>
<dbReference type="Pfam" id="PF10446">
    <property type="entry name" value="DUF2457"/>
    <property type="match status" value="1"/>
</dbReference>
<feature type="compositionally biased region" description="Basic and acidic residues" evidence="1">
    <location>
        <begin position="560"/>
        <end position="571"/>
    </location>
</feature>
<dbReference type="InterPro" id="IPR018853">
    <property type="entry name" value="DUF2457"/>
</dbReference>
<feature type="compositionally biased region" description="Low complexity" evidence="1">
    <location>
        <begin position="249"/>
        <end position="278"/>
    </location>
</feature>
<organism evidence="2 3">
    <name type="scientific">Coniochaeta pulveracea</name>
    <dbReference type="NCBI Taxonomy" id="177199"/>
    <lineage>
        <taxon>Eukaryota</taxon>
        <taxon>Fungi</taxon>
        <taxon>Dikarya</taxon>
        <taxon>Ascomycota</taxon>
        <taxon>Pezizomycotina</taxon>
        <taxon>Sordariomycetes</taxon>
        <taxon>Sordariomycetidae</taxon>
        <taxon>Coniochaetales</taxon>
        <taxon>Coniochaetaceae</taxon>
        <taxon>Coniochaeta</taxon>
    </lineage>
</organism>
<name>A0A420XZY5_9PEZI</name>
<feature type="compositionally biased region" description="Basic and acidic residues" evidence="1">
    <location>
        <begin position="389"/>
        <end position="407"/>
    </location>
</feature>
<evidence type="ECO:0000313" key="3">
    <source>
        <dbReference type="Proteomes" id="UP000275385"/>
    </source>
</evidence>
<feature type="compositionally biased region" description="Acidic residues" evidence="1">
    <location>
        <begin position="340"/>
        <end position="388"/>
    </location>
</feature>
<proteinExistence type="predicted"/>